<evidence type="ECO:0000313" key="3">
    <source>
        <dbReference type="Proteomes" id="UP000199021"/>
    </source>
</evidence>
<dbReference type="EMBL" id="FOFB01000006">
    <property type="protein sequence ID" value="SEQ20294.1"/>
    <property type="molecule type" value="Genomic_DNA"/>
</dbReference>
<evidence type="ECO:0000313" key="2">
    <source>
        <dbReference type="EMBL" id="SEQ20294.1"/>
    </source>
</evidence>
<keyword evidence="2" id="KW-0413">Isomerase</keyword>
<dbReference type="GO" id="GO:0016853">
    <property type="term" value="F:isomerase activity"/>
    <property type="evidence" value="ECO:0007669"/>
    <property type="project" value="UniProtKB-KW"/>
</dbReference>
<proteinExistence type="predicted"/>
<dbReference type="InterPro" id="IPR036237">
    <property type="entry name" value="Xyl_isomerase-like_sf"/>
</dbReference>
<accession>A0A1H9E3N7</accession>
<dbReference type="PANTHER" id="PTHR12110">
    <property type="entry name" value="HYDROXYPYRUVATE ISOMERASE"/>
    <property type="match status" value="1"/>
</dbReference>
<reference evidence="3" key="1">
    <citation type="submission" date="2016-10" db="EMBL/GenBank/DDBJ databases">
        <authorList>
            <person name="Varghese N."/>
            <person name="Submissions S."/>
        </authorList>
    </citation>
    <scope>NUCLEOTIDE SEQUENCE [LARGE SCALE GENOMIC DNA]</scope>
    <source>
        <strain evidence="3">DSM 24740</strain>
    </source>
</reference>
<name>A0A1H9E3N7_9BACT</name>
<dbReference type="InterPro" id="IPR013022">
    <property type="entry name" value="Xyl_isomerase-like_TIM-brl"/>
</dbReference>
<dbReference type="Gene3D" id="3.20.20.150">
    <property type="entry name" value="Divalent-metal-dependent TIM barrel enzymes"/>
    <property type="match status" value="1"/>
</dbReference>
<keyword evidence="3" id="KW-1185">Reference proteome</keyword>
<evidence type="ECO:0000259" key="1">
    <source>
        <dbReference type="Pfam" id="PF01261"/>
    </source>
</evidence>
<dbReference type="Proteomes" id="UP000199021">
    <property type="component" value="Unassembled WGS sequence"/>
</dbReference>
<dbReference type="AlphaFoldDB" id="A0A1H9E3N7"/>
<gene>
    <name evidence="2" type="ORF">SAMN05444359_106239</name>
</gene>
<sequence>MEDAVDAATDALPEMEADLDFGGLALYTLRDTLAGDPKGVLKEVADLGYKYVEAAGYKDGKFYGMTPTEFKNYLAEVGLTPISSHHGDITIESTDKVVADLKEAGFQYLVIPVPPMGAFSFDPATRILSMNQPMETVMANINAIADKVAAGGLKCLYHNHDFEFKPDADGQVAIDYFIENSDPEKLNFQMDLYWVTKAGADPVAYFDKAPGRFIAWHVKDMDDQGRFAPVGEGNIDFKRILAAKEKSGMEFYLVEQDMCFNHTALEAIAISHKGLKEIGFE</sequence>
<dbReference type="STRING" id="478744.SAMN05444359_106239"/>
<dbReference type="SUPFAM" id="SSF51658">
    <property type="entry name" value="Xylose isomerase-like"/>
    <property type="match status" value="1"/>
</dbReference>
<dbReference type="Pfam" id="PF01261">
    <property type="entry name" value="AP_endonuc_2"/>
    <property type="match status" value="1"/>
</dbReference>
<dbReference type="PANTHER" id="PTHR12110:SF41">
    <property type="entry name" value="INOSOSE DEHYDRATASE"/>
    <property type="match status" value="1"/>
</dbReference>
<dbReference type="InParanoid" id="A0A1H9E3N7"/>
<dbReference type="InterPro" id="IPR050312">
    <property type="entry name" value="IolE/XylAMocC-like"/>
</dbReference>
<protein>
    <submittedName>
        <fullName evidence="2">Sugar phosphate isomerase/epimerase</fullName>
    </submittedName>
</protein>
<feature type="domain" description="Xylose isomerase-like TIM barrel" evidence="1">
    <location>
        <begin position="42"/>
        <end position="248"/>
    </location>
</feature>
<organism evidence="2 3">
    <name type="scientific">Neolewinella agarilytica</name>
    <dbReference type="NCBI Taxonomy" id="478744"/>
    <lineage>
        <taxon>Bacteria</taxon>
        <taxon>Pseudomonadati</taxon>
        <taxon>Bacteroidota</taxon>
        <taxon>Saprospiria</taxon>
        <taxon>Saprospirales</taxon>
        <taxon>Lewinellaceae</taxon>
        <taxon>Neolewinella</taxon>
    </lineage>
</organism>